<evidence type="ECO:0000256" key="2">
    <source>
        <dbReference type="ARBA" id="ARBA00012483"/>
    </source>
</evidence>
<name>A0A426ZLB6_ENSVE</name>
<keyword evidence="6" id="KW-0833">Ubl conjugation pathway</keyword>
<keyword evidence="4" id="KW-0479">Metal-binding</keyword>
<dbReference type="Proteomes" id="UP000287651">
    <property type="component" value="Unassembled WGS sequence"/>
</dbReference>
<keyword evidence="3" id="KW-0808">Transferase</keyword>
<evidence type="ECO:0000256" key="9">
    <source>
        <dbReference type="SAM" id="MobiDB-lite"/>
    </source>
</evidence>
<evidence type="ECO:0000256" key="8">
    <source>
        <dbReference type="PROSITE-ProRule" id="PRU00175"/>
    </source>
</evidence>
<reference evidence="11 12" key="1">
    <citation type="journal article" date="2014" name="Agronomy (Basel)">
        <title>A Draft Genome Sequence for Ensete ventricosum, the Drought-Tolerant Tree Against Hunger.</title>
        <authorList>
            <person name="Harrison J."/>
            <person name="Moore K.A."/>
            <person name="Paszkiewicz K."/>
            <person name="Jones T."/>
            <person name="Grant M."/>
            <person name="Ambacheew D."/>
            <person name="Muzemil S."/>
            <person name="Studholme D.J."/>
        </authorList>
    </citation>
    <scope>NUCLEOTIDE SEQUENCE [LARGE SCALE GENOMIC DNA]</scope>
</reference>
<dbReference type="GO" id="GO:0008270">
    <property type="term" value="F:zinc ion binding"/>
    <property type="evidence" value="ECO:0007669"/>
    <property type="project" value="UniProtKB-KW"/>
</dbReference>
<dbReference type="EMBL" id="AMZH03006058">
    <property type="protein sequence ID" value="RRT64778.1"/>
    <property type="molecule type" value="Genomic_DNA"/>
</dbReference>
<dbReference type="FunFam" id="3.30.40.10:FF:000022">
    <property type="entry name" value="E3 ubiquitin-protein ligase RING1-like"/>
    <property type="match status" value="1"/>
</dbReference>
<feature type="region of interest" description="Disordered" evidence="9">
    <location>
        <begin position="217"/>
        <end position="239"/>
    </location>
</feature>
<evidence type="ECO:0000256" key="4">
    <source>
        <dbReference type="ARBA" id="ARBA00022723"/>
    </source>
</evidence>
<dbReference type="CDD" id="cd16669">
    <property type="entry name" value="RING-H2_RNF181"/>
    <property type="match status" value="1"/>
</dbReference>
<dbReference type="Pfam" id="PF13639">
    <property type="entry name" value="zf-RING_2"/>
    <property type="match status" value="1"/>
</dbReference>
<gene>
    <name evidence="11" type="ORF">B296_00009773</name>
</gene>
<dbReference type="InterPro" id="IPR001841">
    <property type="entry name" value="Znf_RING"/>
</dbReference>
<evidence type="ECO:0000256" key="1">
    <source>
        <dbReference type="ARBA" id="ARBA00000900"/>
    </source>
</evidence>
<protein>
    <recommendedName>
        <fullName evidence="2">RING-type E3 ubiquitin transferase</fullName>
        <ecNumber evidence="2">2.3.2.27</ecNumber>
    </recommendedName>
</protein>
<dbReference type="Gene3D" id="3.30.40.10">
    <property type="entry name" value="Zinc/RING finger domain, C3HC4 (zinc finger)"/>
    <property type="match status" value="1"/>
</dbReference>
<keyword evidence="5 8" id="KW-0863">Zinc-finger</keyword>
<evidence type="ECO:0000256" key="6">
    <source>
        <dbReference type="ARBA" id="ARBA00022786"/>
    </source>
</evidence>
<evidence type="ECO:0000313" key="12">
    <source>
        <dbReference type="Proteomes" id="UP000287651"/>
    </source>
</evidence>
<dbReference type="GO" id="GO:0016567">
    <property type="term" value="P:protein ubiquitination"/>
    <property type="evidence" value="ECO:0007669"/>
    <property type="project" value="TreeGrafter"/>
</dbReference>
<comment type="caution">
    <text evidence="11">The sequence shown here is derived from an EMBL/GenBank/DDBJ whole genome shotgun (WGS) entry which is preliminary data.</text>
</comment>
<sequence>MADVADRIFDLLPYDGEDEGDDAFFIQEVGEDLSGDATATASVLFPEETLDSYDLGLLDGAVEKRSDSLGLDGSQYCDHDGSFSSRSAPRAAGGCPGSPLGENLRITEIESDSESEEDRVMASVVDDEVGDDDLRSPLCSNCIRIEEEESVGLVLEEEGNDCFEWEAVDGCSSMMIDADEGGSASASRRSHGEELIDSVLEFSDDIGGSLAELDRGIPSSVNDRGAGAESSYLDDDEPYLRDDHDMNTSEFEVLYGQFVDRHGLPTGSPPAAKSVIMSLPSVIIIEEDLANGHALCAVCMDDISLKEKAKRLPCSHHFHGDCILPWLAIRNSCPVCRHELPTDDPDYENWKAQRSSPAGVTTAEPAARYDYEMFPEI</sequence>
<evidence type="ECO:0000256" key="7">
    <source>
        <dbReference type="ARBA" id="ARBA00022833"/>
    </source>
</evidence>
<dbReference type="AlphaFoldDB" id="A0A426ZLB6"/>
<evidence type="ECO:0000256" key="5">
    <source>
        <dbReference type="ARBA" id="ARBA00022771"/>
    </source>
</evidence>
<accession>A0A426ZLB6</accession>
<dbReference type="PANTHER" id="PTHR15710:SF202">
    <property type="entry name" value="RING-TYPE E3 UBIQUITIN TRANSFERASE"/>
    <property type="match status" value="1"/>
</dbReference>
<feature type="domain" description="RING-type" evidence="10">
    <location>
        <begin position="296"/>
        <end position="337"/>
    </location>
</feature>
<dbReference type="PROSITE" id="PS50089">
    <property type="entry name" value="ZF_RING_2"/>
    <property type="match status" value="1"/>
</dbReference>
<feature type="region of interest" description="Disordered" evidence="9">
    <location>
        <begin position="82"/>
        <end position="102"/>
    </location>
</feature>
<dbReference type="SMART" id="SM00184">
    <property type="entry name" value="RING"/>
    <property type="match status" value="1"/>
</dbReference>
<comment type="catalytic activity">
    <reaction evidence="1">
        <text>S-ubiquitinyl-[E2 ubiquitin-conjugating enzyme]-L-cysteine + [acceptor protein]-L-lysine = [E2 ubiquitin-conjugating enzyme]-L-cysteine + N(6)-ubiquitinyl-[acceptor protein]-L-lysine.</text>
        <dbReference type="EC" id="2.3.2.27"/>
    </reaction>
</comment>
<evidence type="ECO:0000259" key="10">
    <source>
        <dbReference type="PROSITE" id="PS50089"/>
    </source>
</evidence>
<dbReference type="GO" id="GO:0005737">
    <property type="term" value="C:cytoplasm"/>
    <property type="evidence" value="ECO:0007669"/>
    <property type="project" value="TreeGrafter"/>
</dbReference>
<evidence type="ECO:0000313" key="11">
    <source>
        <dbReference type="EMBL" id="RRT64778.1"/>
    </source>
</evidence>
<proteinExistence type="predicted"/>
<organism evidence="11 12">
    <name type="scientific">Ensete ventricosum</name>
    <name type="common">Abyssinian banana</name>
    <name type="synonym">Musa ensete</name>
    <dbReference type="NCBI Taxonomy" id="4639"/>
    <lineage>
        <taxon>Eukaryota</taxon>
        <taxon>Viridiplantae</taxon>
        <taxon>Streptophyta</taxon>
        <taxon>Embryophyta</taxon>
        <taxon>Tracheophyta</taxon>
        <taxon>Spermatophyta</taxon>
        <taxon>Magnoliopsida</taxon>
        <taxon>Liliopsida</taxon>
        <taxon>Zingiberales</taxon>
        <taxon>Musaceae</taxon>
        <taxon>Ensete</taxon>
    </lineage>
</organism>
<dbReference type="PANTHER" id="PTHR15710">
    <property type="entry name" value="E3 UBIQUITIN-PROTEIN LIGASE PRAJA"/>
    <property type="match status" value="1"/>
</dbReference>
<dbReference type="InterPro" id="IPR013083">
    <property type="entry name" value="Znf_RING/FYVE/PHD"/>
</dbReference>
<dbReference type="GO" id="GO:0061630">
    <property type="term" value="F:ubiquitin protein ligase activity"/>
    <property type="evidence" value="ECO:0007669"/>
    <property type="project" value="UniProtKB-EC"/>
</dbReference>
<dbReference type="SUPFAM" id="SSF57850">
    <property type="entry name" value="RING/U-box"/>
    <property type="match status" value="1"/>
</dbReference>
<keyword evidence="7" id="KW-0862">Zinc</keyword>
<evidence type="ECO:0000256" key="3">
    <source>
        <dbReference type="ARBA" id="ARBA00022679"/>
    </source>
</evidence>
<dbReference type="EC" id="2.3.2.27" evidence="2"/>